<organism evidence="2 3">
    <name type="scientific">Citrus unshiu</name>
    <name type="common">Satsuma mandarin</name>
    <name type="synonym">Citrus nobilis var. unshiu</name>
    <dbReference type="NCBI Taxonomy" id="55188"/>
    <lineage>
        <taxon>Eukaryota</taxon>
        <taxon>Viridiplantae</taxon>
        <taxon>Streptophyta</taxon>
        <taxon>Embryophyta</taxon>
        <taxon>Tracheophyta</taxon>
        <taxon>Spermatophyta</taxon>
        <taxon>Magnoliopsida</taxon>
        <taxon>eudicotyledons</taxon>
        <taxon>Gunneridae</taxon>
        <taxon>Pentapetalae</taxon>
        <taxon>rosids</taxon>
        <taxon>malvids</taxon>
        <taxon>Sapindales</taxon>
        <taxon>Rutaceae</taxon>
        <taxon>Aurantioideae</taxon>
        <taxon>Citrus</taxon>
    </lineage>
</organism>
<accession>A0A2H5QXU6</accession>
<evidence type="ECO:0000313" key="3">
    <source>
        <dbReference type="Proteomes" id="UP000236630"/>
    </source>
</evidence>
<sequence>MKRAKERPDGDDILEKKLVDEENVEEKHDERILTGESDLNEGKRKQIFYNVAMQDNGPNDDCSIEEESSNQLSVFEVKDMRSRKRNEHIVDGISFFVSRQEMFSLAPNTWIINTVIDCFVNYLTNKERAKTSLEMRIWYLPTIFSQKIVANMACKKKSSIEEFVKNHNIRDKYMSELAVCENVRN</sequence>
<dbReference type="InterPro" id="IPR038765">
    <property type="entry name" value="Papain-like_cys_pep_sf"/>
</dbReference>
<dbReference type="AlphaFoldDB" id="A0A2H5QXU6"/>
<feature type="compositionally biased region" description="Basic and acidic residues" evidence="1">
    <location>
        <begin position="1"/>
        <end position="33"/>
    </location>
</feature>
<dbReference type="Gene3D" id="3.40.395.10">
    <property type="entry name" value="Adenoviral Proteinase, Chain A"/>
    <property type="match status" value="1"/>
</dbReference>
<reference evidence="2 3" key="1">
    <citation type="journal article" date="2017" name="Front. Genet.">
        <title>Draft sequencing of the heterozygous diploid genome of Satsuma (Citrus unshiu Marc.) using a hybrid assembly approach.</title>
        <authorList>
            <person name="Shimizu T."/>
            <person name="Tanizawa Y."/>
            <person name="Mochizuki T."/>
            <person name="Nagasaki H."/>
            <person name="Yoshioka T."/>
            <person name="Toyoda A."/>
            <person name="Fujiyama A."/>
            <person name="Kaminuma E."/>
            <person name="Nakamura Y."/>
        </authorList>
    </citation>
    <scope>NUCLEOTIDE SEQUENCE [LARGE SCALE GENOMIC DNA]</scope>
    <source>
        <strain evidence="3">cv. Miyagawa wase</strain>
    </source>
</reference>
<evidence type="ECO:0000313" key="2">
    <source>
        <dbReference type="EMBL" id="GAY69446.1"/>
    </source>
</evidence>
<name>A0A2H5QXU6_CITUN</name>
<protein>
    <submittedName>
        <fullName evidence="2">Uncharacterized protein</fullName>
    </submittedName>
</protein>
<comment type="caution">
    <text evidence="2">The sequence shown here is derived from an EMBL/GenBank/DDBJ whole genome shotgun (WGS) entry which is preliminary data.</text>
</comment>
<gene>
    <name evidence="2" type="ORF">CUMW_272080</name>
</gene>
<proteinExistence type="predicted"/>
<feature type="region of interest" description="Disordered" evidence="1">
    <location>
        <begin position="1"/>
        <end position="38"/>
    </location>
</feature>
<evidence type="ECO:0000256" key="1">
    <source>
        <dbReference type="SAM" id="MobiDB-lite"/>
    </source>
</evidence>
<keyword evidence="3" id="KW-1185">Reference proteome</keyword>
<dbReference type="Proteomes" id="UP000236630">
    <property type="component" value="Unassembled WGS sequence"/>
</dbReference>
<dbReference type="EMBL" id="BDQV01001241">
    <property type="protein sequence ID" value="GAY69446.1"/>
    <property type="molecule type" value="Genomic_DNA"/>
</dbReference>
<dbReference type="SUPFAM" id="SSF54001">
    <property type="entry name" value="Cysteine proteinases"/>
    <property type="match status" value="1"/>
</dbReference>